<dbReference type="HOGENOM" id="CLU_2908916_0_0_1"/>
<dbReference type="EMBL" id="DS028138">
    <property type="protein sequence ID" value="EEY58839.1"/>
    <property type="molecule type" value="Genomic_DNA"/>
</dbReference>
<name>D0NHW4_PHYIT</name>
<dbReference type="AlphaFoldDB" id="D0NHW4"/>
<dbReference type="InParanoid" id="D0NHW4"/>
<evidence type="ECO:0000313" key="1">
    <source>
        <dbReference type="EMBL" id="EEY58839.1"/>
    </source>
</evidence>
<sequence length="62" mass="6620">MVNDISITKFIFFPCPSSIHPSVASAVNAVADDTAGNYACGGWVRRWRQHDAPAPRATSGAM</sequence>
<dbReference type="Proteomes" id="UP000006643">
    <property type="component" value="Unassembled WGS sequence"/>
</dbReference>
<accession>D0NHW4</accession>
<keyword evidence="2" id="KW-1185">Reference proteome</keyword>
<gene>
    <name evidence="1" type="ORF">PITG_11821</name>
</gene>
<evidence type="ECO:0000313" key="2">
    <source>
        <dbReference type="Proteomes" id="UP000006643"/>
    </source>
</evidence>
<organism evidence="1 2">
    <name type="scientific">Phytophthora infestans (strain T30-4)</name>
    <name type="common">Potato late blight agent</name>
    <dbReference type="NCBI Taxonomy" id="403677"/>
    <lineage>
        <taxon>Eukaryota</taxon>
        <taxon>Sar</taxon>
        <taxon>Stramenopiles</taxon>
        <taxon>Oomycota</taxon>
        <taxon>Peronosporomycetes</taxon>
        <taxon>Peronosporales</taxon>
        <taxon>Peronosporaceae</taxon>
        <taxon>Phytophthora</taxon>
    </lineage>
</organism>
<reference evidence="2" key="1">
    <citation type="journal article" date="2009" name="Nature">
        <title>Genome sequence and analysis of the Irish potato famine pathogen Phytophthora infestans.</title>
        <authorList>
            <consortium name="The Broad Institute Genome Sequencing Platform"/>
            <person name="Haas B.J."/>
            <person name="Kamoun S."/>
            <person name="Zody M.C."/>
            <person name="Jiang R.H."/>
            <person name="Handsaker R.E."/>
            <person name="Cano L.M."/>
            <person name="Grabherr M."/>
            <person name="Kodira C.D."/>
            <person name="Raffaele S."/>
            <person name="Torto-Alalibo T."/>
            <person name="Bozkurt T.O."/>
            <person name="Ah-Fong A.M."/>
            <person name="Alvarado L."/>
            <person name="Anderson V.L."/>
            <person name="Armstrong M.R."/>
            <person name="Avrova A."/>
            <person name="Baxter L."/>
            <person name="Beynon J."/>
            <person name="Boevink P.C."/>
            <person name="Bollmann S.R."/>
            <person name="Bos J.I."/>
            <person name="Bulone V."/>
            <person name="Cai G."/>
            <person name="Cakir C."/>
            <person name="Carrington J.C."/>
            <person name="Chawner M."/>
            <person name="Conti L."/>
            <person name="Costanzo S."/>
            <person name="Ewan R."/>
            <person name="Fahlgren N."/>
            <person name="Fischbach M.A."/>
            <person name="Fugelstad J."/>
            <person name="Gilroy E.M."/>
            <person name="Gnerre S."/>
            <person name="Green P.J."/>
            <person name="Grenville-Briggs L.J."/>
            <person name="Griffith J."/>
            <person name="Grunwald N.J."/>
            <person name="Horn K."/>
            <person name="Horner N.R."/>
            <person name="Hu C.H."/>
            <person name="Huitema E."/>
            <person name="Jeong D.H."/>
            <person name="Jones A.M."/>
            <person name="Jones J.D."/>
            <person name="Jones R.W."/>
            <person name="Karlsson E.K."/>
            <person name="Kunjeti S.G."/>
            <person name="Lamour K."/>
            <person name="Liu Z."/>
            <person name="Ma L."/>
            <person name="Maclean D."/>
            <person name="Chibucos M.C."/>
            <person name="McDonald H."/>
            <person name="McWalters J."/>
            <person name="Meijer H.J."/>
            <person name="Morgan W."/>
            <person name="Morris P.F."/>
            <person name="Munro C.A."/>
            <person name="O'Neill K."/>
            <person name="Ospina-Giraldo M."/>
            <person name="Pinzon A."/>
            <person name="Pritchard L."/>
            <person name="Ramsahoye B."/>
            <person name="Ren Q."/>
            <person name="Restrepo S."/>
            <person name="Roy S."/>
            <person name="Sadanandom A."/>
            <person name="Savidor A."/>
            <person name="Schornack S."/>
            <person name="Schwartz D.C."/>
            <person name="Schumann U.D."/>
            <person name="Schwessinger B."/>
            <person name="Seyer L."/>
            <person name="Sharpe T."/>
            <person name="Silvar C."/>
            <person name="Song J."/>
            <person name="Studholme D.J."/>
            <person name="Sykes S."/>
            <person name="Thines M."/>
            <person name="van de Vondervoort P.J."/>
            <person name="Phuntumart V."/>
            <person name="Wawra S."/>
            <person name="Weide R."/>
            <person name="Win J."/>
            <person name="Young C."/>
            <person name="Zhou S."/>
            <person name="Fry W."/>
            <person name="Meyers B.C."/>
            <person name="van West P."/>
            <person name="Ristaino J."/>
            <person name="Govers F."/>
            <person name="Birch P.R."/>
            <person name="Whisson S.C."/>
            <person name="Judelson H.S."/>
            <person name="Nusbaum C."/>
        </authorList>
    </citation>
    <scope>NUCLEOTIDE SEQUENCE [LARGE SCALE GENOMIC DNA]</scope>
    <source>
        <strain evidence="2">T30-4</strain>
    </source>
</reference>
<dbReference type="GeneID" id="9470834"/>
<protein>
    <submittedName>
        <fullName evidence="1">Uncharacterized protein</fullName>
    </submittedName>
</protein>
<dbReference type="RefSeq" id="XP_002901312.1">
    <property type="nucleotide sequence ID" value="XM_002901266.1"/>
</dbReference>
<proteinExistence type="predicted"/>
<dbReference type="KEGG" id="pif:PITG_11821"/>
<dbReference type="VEuPathDB" id="FungiDB:PITG_11821"/>